<dbReference type="InterPro" id="IPR001441">
    <property type="entry name" value="UPP_synth-like"/>
</dbReference>
<evidence type="ECO:0000256" key="1">
    <source>
        <dbReference type="ARBA" id="ARBA00022679"/>
    </source>
</evidence>
<gene>
    <name evidence="2" type="ORF">UFOPK1808_00283</name>
</gene>
<dbReference type="EMBL" id="CAEZUL010000017">
    <property type="protein sequence ID" value="CAB4593266.1"/>
    <property type="molecule type" value="Genomic_DNA"/>
</dbReference>
<dbReference type="SUPFAM" id="SSF64005">
    <property type="entry name" value="Undecaprenyl diphosphate synthase"/>
    <property type="match status" value="1"/>
</dbReference>
<proteinExistence type="predicted"/>
<evidence type="ECO:0000313" key="2">
    <source>
        <dbReference type="EMBL" id="CAB4593266.1"/>
    </source>
</evidence>
<sequence>MPHRSESPETGLDHVVVVGGTPHDWLKMSGREWRQRLESVAVGAAAGGARWVSVLPHHGENFSSEDEDVFRTALLETTGVLSVESSSRRFMWKRDDRLTVIVDCNADGRMRFAHTIENLRKAGVDASSLTEESISEAVLAPATAEADLVVVIGPPDRIPKSLIWELAYSELVFLDIHWEDMISSHIELAIDDFNRRHRRFGGLDS</sequence>
<dbReference type="InterPro" id="IPR036424">
    <property type="entry name" value="UPP_synth-like_sf"/>
</dbReference>
<protein>
    <submittedName>
        <fullName evidence="2">Unannotated protein</fullName>
    </submittedName>
</protein>
<dbReference type="GO" id="GO:0016765">
    <property type="term" value="F:transferase activity, transferring alkyl or aryl (other than methyl) groups"/>
    <property type="evidence" value="ECO:0007669"/>
    <property type="project" value="InterPro"/>
</dbReference>
<dbReference type="AlphaFoldDB" id="A0A6J6FW18"/>
<keyword evidence="1" id="KW-0808">Transferase</keyword>
<organism evidence="2">
    <name type="scientific">freshwater metagenome</name>
    <dbReference type="NCBI Taxonomy" id="449393"/>
    <lineage>
        <taxon>unclassified sequences</taxon>
        <taxon>metagenomes</taxon>
        <taxon>ecological metagenomes</taxon>
    </lineage>
</organism>
<accession>A0A6J6FW18</accession>
<name>A0A6J6FW18_9ZZZZ</name>
<dbReference type="Gene3D" id="3.40.1180.10">
    <property type="entry name" value="Decaprenyl diphosphate synthase-like"/>
    <property type="match status" value="1"/>
</dbReference>
<reference evidence="2" key="1">
    <citation type="submission" date="2020-05" db="EMBL/GenBank/DDBJ databases">
        <authorList>
            <person name="Chiriac C."/>
            <person name="Salcher M."/>
            <person name="Ghai R."/>
            <person name="Kavagutti S V."/>
        </authorList>
    </citation>
    <scope>NUCLEOTIDE SEQUENCE</scope>
</reference>
<dbReference type="Pfam" id="PF01255">
    <property type="entry name" value="Prenyltransf"/>
    <property type="match status" value="1"/>
</dbReference>